<dbReference type="Gene3D" id="2.40.50.40">
    <property type="match status" value="1"/>
</dbReference>
<dbReference type="STRING" id="28743.ENSCVAP00000031987"/>
<evidence type="ECO:0000313" key="4">
    <source>
        <dbReference type="Ensembl" id="ENSCVAP00000031987.1"/>
    </source>
</evidence>
<dbReference type="GO" id="GO:0005615">
    <property type="term" value="C:extracellular space"/>
    <property type="evidence" value="ECO:0007669"/>
    <property type="project" value="UniProtKB-KW"/>
</dbReference>
<feature type="signal peptide" evidence="2">
    <location>
        <begin position="1"/>
        <end position="25"/>
    </location>
</feature>
<dbReference type="Ensembl" id="ENSCVAT00000027353.1">
    <property type="protein sequence ID" value="ENSCVAP00000031987.1"/>
    <property type="gene ID" value="ENSCVAG00000021663.1"/>
</dbReference>
<dbReference type="SUPFAM" id="SSF54117">
    <property type="entry name" value="Interleukin 8-like chemokines"/>
    <property type="match status" value="1"/>
</dbReference>
<keyword evidence="1" id="KW-0202">Cytokine</keyword>
<accession>A0A3Q2EI12</accession>
<name>A0A3Q2EI12_CYPVA</name>
<feature type="chain" id="PRO_5018564471" description="Chemokine interleukin-8-like domain-containing protein" evidence="2">
    <location>
        <begin position="26"/>
        <end position="120"/>
    </location>
</feature>
<dbReference type="GeneTree" id="ENSGT01050000245892"/>
<dbReference type="Proteomes" id="UP000265020">
    <property type="component" value="Unassembled WGS sequence"/>
</dbReference>
<dbReference type="InterPro" id="IPR001811">
    <property type="entry name" value="Chemokine_IL8-like_dom"/>
</dbReference>
<dbReference type="SMART" id="SM00199">
    <property type="entry name" value="SCY"/>
    <property type="match status" value="1"/>
</dbReference>
<keyword evidence="2" id="KW-0732">Signal</keyword>
<dbReference type="AlphaFoldDB" id="A0A3Q2EI12"/>
<keyword evidence="5" id="KW-1185">Reference proteome</keyword>
<protein>
    <recommendedName>
        <fullName evidence="3">Chemokine interleukin-8-like domain-containing protein</fullName>
    </recommendedName>
</protein>
<dbReference type="PANTHER" id="PTHR12015">
    <property type="entry name" value="SMALL INDUCIBLE CYTOKINE A"/>
    <property type="match status" value="1"/>
</dbReference>
<dbReference type="InterPro" id="IPR036048">
    <property type="entry name" value="Interleukin_8-like_sf"/>
</dbReference>
<organism evidence="4 5">
    <name type="scientific">Cyprinodon variegatus</name>
    <name type="common">Sheepshead minnow</name>
    <dbReference type="NCBI Taxonomy" id="28743"/>
    <lineage>
        <taxon>Eukaryota</taxon>
        <taxon>Metazoa</taxon>
        <taxon>Chordata</taxon>
        <taxon>Craniata</taxon>
        <taxon>Vertebrata</taxon>
        <taxon>Euteleostomi</taxon>
        <taxon>Actinopterygii</taxon>
        <taxon>Neopterygii</taxon>
        <taxon>Teleostei</taxon>
        <taxon>Neoteleostei</taxon>
        <taxon>Acanthomorphata</taxon>
        <taxon>Ovalentaria</taxon>
        <taxon>Atherinomorphae</taxon>
        <taxon>Cyprinodontiformes</taxon>
        <taxon>Cyprinodontidae</taxon>
        <taxon>Cyprinodon</taxon>
    </lineage>
</organism>
<sequence length="120" mass="14148">MRFGVAVRFLVFFLLKLRVNDYATSHKASDKSIYHVKHEKQKFSLTCQCFFFSLYKGFQGPCCTKNFNNPIRLQNLKAYWMQFDTGNCNINSTIFLTVKNKLVCANPDMPWVRRAIEYLK</sequence>
<evidence type="ECO:0000259" key="3">
    <source>
        <dbReference type="SMART" id="SM00199"/>
    </source>
</evidence>
<feature type="domain" description="Chemokine interleukin-8-like" evidence="3">
    <location>
        <begin position="59"/>
        <end position="119"/>
    </location>
</feature>
<evidence type="ECO:0000256" key="2">
    <source>
        <dbReference type="SAM" id="SignalP"/>
    </source>
</evidence>
<reference evidence="4" key="1">
    <citation type="submission" date="2025-08" db="UniProtKB">
        <authorList>
            <consortium name="Ensembl"/>
        </authorList>
    </citation>
    <scope>IDENTIFICATION</scope>
</reference>
<dbReference type="Pfam" id="PF00048">
    <property type="entry name" value="IL8"/>
    <property type="match status" value="1"/>
</dbReference>
<dbReference type="GO" id="GO:0006955">
    <property type="term" value="P:immune response"/>
    <property type="evidence" value="ECO:0007669"/>
    <property type="project" value="InterPro"/>
</dbReference>
<dbReference type="InterPro" id="IPR039809">
    <property type="entry name" value="Chemokine_b/g/d"/>
</dbReference>
<proteinExistence type="predicted"/>
<evidence type="ECO:0000313" key="5">
    <source>
        <dbReference type="Proteomes" id="UP000265020"/>
    </source>
</evidence>
<reference evidence="4" key="2">
    <citation type="submission" date="2025-09" db="UniProtKB">
        <authorList>
            <consortium name="Ensembl"/>
        </authorList>
    </citation>
    <scope>IDENTIFICATION</scope>
</reference>
<dbReference type="GO" id="GO:0008009">
    <property type="term" value="F:chemokine activity"/>
    <property type="evidence" value="ECO:0007669"/>
    <property type="project" value="InterPro"/>
</dbReference>
<evidence type="ECO:0000256" key="1">
    <source>
        <dbReference type="ARBA" id="ARBA00022514"/>
    </source>
</evidence>